<name>A0A7T5EM95_9BACL</name>
<sequence length="167" mass="19163">MRIIDLTNQRIGRLTVLSRSGNIGKHPAWLCKCDCGKTTTVRGDHLRNNLIRSCGCLEEENRKNGANTKHGGRNSRLYEIWSGMLKRCNNPNSHSYENYGGRGIKVCDDWLDFSKFRDWALKHGYSDSLSIDRINNDGNYEPSNCRWTDAKTQANNRRKRRKSLSVG</sequence>
<dbReference type="KEGG" id="bcop:JD108_04515"/>
<dbReference type="AlphaFoldDB" id="A0A7T5EM95"/>
<evidence type="ECO:0000313" key="2">
    <source>
        <dbReference type="Proteomes" id="UP000595847"/>
    </source>
</evidence>
<dbReference type="RefSeq" id="WP_198828729.1">
    <property type="nucleotide sequence ID" value="NZ_CP066308.1"/>
</dbReference>
<evidence type="ECO:0000313" key="1">
    <source>
        <dbReference type="EMBL" id="QQE75199.1"/>
    </source>
</evidence>
<gene>
    <name evidence="1" type="ORF">JD108_04515</name>
</gene>
<reference evidence="1 2" key="1">
    <citation type="submission" date="2020-12" db="EMBL/GenBank/DDBJ databases">
        <title>strain FJAT-54423T represents a novel species of the genus Brevibacillus.</title>
        <authorList>
            <person name="Tang R."/>
        </authorList>
    </citation>
    <scope>NUCLEOTIDE SEQUENCE [LARGE SCALE GENOMIC DNA]</scope>
    <source>
        <strain evidence="1 2">FJAT-54423</strain>
    </source>
</reference>
<accession>A0A7T5EM95</accession>
<protein>
    <recommendedName>
        <fullName evidence="3">AP2 domain-containing protein</fullName>
    </recommendedName>
</protein>
<dbReference type="EMBL" id="CP066308">
    <property type="protein sequence ID" value="QQE75199.1"/>
    <property type="molecule type" value="Genomic_DNA"/>
</dbReference>
<evidence type="ECO:0008006" key="3">
    <source>
        <dbReference type="Google" id="ProtNLM"/>
    </source>
</evidence>
<organism evidence="1 2">
    <name type="scientific">Brevibacillus composti</name>
    <dbReference type="NCBI Taxonomy" id="2796470"/>
    <lineage>
        <taxon>Bacteria</taxon>
        <taxon>Bacillati</taxon>
        <taxon>Bacillota</taxon>
        <taxon>Bacilli</taxon>
        <taxon>Bacillales</taxon>
        <taxon>Paenibacillaceae</taxon>
        <taxon>Brevibacillus</taxon>
    </lineage>
</organism>
<proteinExistence type="predicted"/>
<dbReference type="Proteomes" id="UP000595847">
    <property type="component" value="Chromosome"/>
</dbReference>